<organism evidence="3 4">
    <name type="scientific">Tropicimonas omnivorans</name>
    <dbReference type="NCBI Taxonomy" id="3075590"/>
    <lineage>
        <taxon>Bacteria</taxon>
        <taxon>Pseudomonadati</taxon>
        <taxon>Pseudomonadota</taxon>
        <taxon>Alphaproteobacteria</taxon>
        <taxon>Rhodobacterales</taxon>
        <taxon>Roseobacteraceae</taxon>
        <taxon>Tropicimonas</taxon>
    </lineage>
</organism>
<accession>A0ABU3DFD5</accession>
<protein>
    <submittedName>
        <fullName evidence="3">TIGR02186 family protein</fullName>
    </submittedName>
</protein>
<dbReference type="InterPro" id="IPR019088">
    <property type="entry name" value="CHP02186-rel_TM"/>
</dbReference>
<feature type="transmembrane region" description="Helical" evidence="1">
    <location>
        <begin position="227"/>
        <end position="248"/>
    </location>
</feature>
<proteinExistence type="predicted"/>
<reference evidence="3 4" key="1">
    <citation type="submission" date="2023-09" db="EMBL/GenBank/DDBJ databases">
        <authorList>
            <person name="Rey-Velasco X."/>
        </authorList>
    </citation>
    <scope>NUCLEOTIDE SEQUENCE [LARGE SCALE GENOMIC DNA]</scope>
    <source>
        <strain evidence="3 4">F158</strain>
    </source>
</reference>
<keyword evidence="1" id="KW-0812">Transmembrane</keyword>
<keyword evidence="1" id="KW-1133">Transmembrane helix</keyword>
<feature type="signal peptide" evidence="2">
    <location>
        <begin position="1"/>
        <end position="19"/>
    </location>
</feature>
<name>A0ABU3DFD5_9RHOB</name>
<dbReference type="RefSeq" id="WP_311690183.1">
    <property type="nucleotide sequence ID" value="NZ_JAVRHL010000002.1"/>
</dbReference>
<sequence>MSRLALLLLSLLLPSLAAAQDIVADLSQNRVSITTSFDGSELLVFGAIRRGGAEREDEDVDVIVTLEGPQHPVTVREAERRAGIWVNTESFDIAAAPAVYRIATSHPLDDILSDGSDLVHRVTVERVIRTGGIPDHFEQSGEFIDALVRIREASGLYAMQEGTVQIAEQSLFRTTFELPSSIEEGNYRVRIFLLREGRVVTQLERLVGVRKVGIERFVYNLSQEQPLVYGILAVVIAVIAGWAASAAFGRRG</sequence>
<dbReference type="Pfam" id="PF09608">
    <property type="entry name" value="Alph_Pro_TM"/>
    <property type="match status" value="1"/>
</dbReference>
<evidence type="ECO:0000313" key="3">
    <source>
        <dbReference type="EMBL" id="MDT0682432.1"/>
    </source>
</evidence>
<keyword evidence="4" id="KW-1185">Reference proteome</keyword>
<keyword evidence="2" id="KW-0732">Signal</keyword>
<evidence type="ECO:0000313" key="4">
    <source>
        <dbReference type="Proteomes" id="UP001265259"/>
    </source>
</evidence>
<keyword evidence="1" id="KW-0472">Membrane</keyword>
<evidence type="ECO:0000256" key="1">
    <source>
        <dbReference type="SAM" id="Phobius"/>
    </source>
</evidence>
<dbReference type="Proteomes" id="UP001265259">
    <property type="component" value="Unassembled WGS sequence"/>
</dbReference>
<feature type="chain" id="PRO_5045253287" evidence="2">
    <location>
        <begin position="20"/>
        <end position="252"/>
    </location>
</feature>
<dbReference type="EMBL" id="JAVRHL010000002">
    <property type="protein sequence ID" value="MDT0682432.1"/>
    <property type="molecule type" value="Genomic_DNA"/>
</dbReference>
<comment type="caution">
    <text evidence="3">The sequence shown here is derived from an EMBL/GenBank/DDBJ whole genome shotgun (WGS) entry which is preliminary data.</text>
</comment>
<gene>
    <name evidence="3" type="ORF">RM543_07040</name>
</gene>
<evidence type="ECO:0000256" key="2">
    <source>
        <dbReference type="SAM" id="SignalP"/>
    </source>
</evidence>